<proteinExistence type="predicted"/>
<dbReference type="Pfam" id="PF18480">
    <property type="entry name" value="DUF5615"/>
    <property type="match status" value="1"/>
</dbReference>
<evidence type="ECO:0000313" key="3">
    <source>
        <dbReference type="Proteomes" id="UP001589906"/>
    </source>
</evidence>
<dbReference type="Proteomes" id="UP001589906">
    <property type="component" value="Unassembled WGS sequence"/>
</dbReference>
<gene>
    <name evidence="2" type="ORF">ACFFGE_01740</name>
</gene>
<dbReference type="EMBL" id="JBHLSW010000003">
    <property type="protein sequence ID" value="MFC0632603.1"/>
    <property type="molecule type" value="Genomic_DNA"/>
</dbReference>
<keyword evidence="3" id="KW-1185">Reference proteome</keyword>
<accession>A0ABV6R1Y0</accession>
<dbReference type="RefSeq" id="WP_376833704.1">
    <property type="nucleotide sequence ID" value="NZ_JBHLSW010000003.1"/>
</dbReference>
<organism evidence="2 3">
    <name type="scientific">Brevundimonas balnearis</name>
    <dbReference type="NCBI Taxonomy" id="1572858"/>
    <lineage>
        <taxon>Bacteria</taxon>
        <taxon>Pseudomonadati</taxon>
        <taxon>Pseudomonadota</taxon>
        <taxon>Alphaproteobacteria</taxon>
        <taxon>Caulobacterales</taxon>
        <taxon>Caulobacteraceae</taxon>
        <taxon>Brevundimonas</taxon>
    </lineage>
</organism>
<dbReference type="InterPro" id="IPR041049">
    <property type="entry name" value="DUF5615"/>
</dbReference>
<sequence>MIHRLYADECCARGLVLELRRLGHDVIWATEVGPGLSDTEHAEAAFDDRRIVISADYDFAELAVRGAAPFVGLILLGANLALEGAPARALALRIDSVLEKAEAQLIVLEQERVRTRPIQAGAL</sequence>
<evidence type="ECO:0000259" key="1">
    <source>
        <dbReference type="Pfam" id="PF18480"/>
    </source>
</evidence>
<feature type="domain" description="DUF5615" evidence="1">
    <location>
        <begin position="4"/>
        <end position="107"/>
    </location>
</feature>
<evidence type="ECO:0000313" key="2">
    <source>
        <dbReference type="EMBL" id="MFC0632603.1"/>
    </source>
</evidence>
<reference evidence="2 3" key="1">
    <citation type="submission" date="2024-09" db="EMBL/GenBank/DDBJ databases">
        <authorList>
            <person name="Sun Q."/>
            <person name="Mori K."/>
        </authorList>
    </citation>
    <scope>NUCLEOTIDE SEQUENCE [LARGE SCALE GENOMIC DNA]</scope>
    <source>
        <strain evidence="2 3">NCAIM B.02621</strain>
    </source>
</reference>
<comment type="caution">
    <text evidence="2">The sequence shown here is derived from an EMBL/GenBank/DDBJ whole genome shotgun (WGS) entry which is preliminary data.</text>
</comment>
<name>A0ABV6R1Y0_9CAUL</name>
<protein>
    <submittedName>
        <fullName evidence="2">DUF5615 family PIN-like protein</fullName>
    </submittedName>
</protein>